<keyword evidence="3" id="KW-0233">DNA recombination</keyword>
<dbReference type="PROSITE" id="PS00398">
    <property type="entry name" value="RECOMBINASES_2"/>
    <property type="match status" value="1"/>
</dbReference>
<dbReference type="Pfam" id="PF00239">
    <property type="entry name" value="Resolvase"/>
    <property type="match status" value="1"/>
</dbReference>
<protein>
    <submittedName>
        <fullName evidence="7">DNA recombinase/resolvase</fullName>
    </submittedName>
</protein>
<dbReference type="PANTHER" id="PTHR30461">
    <property type="entry name" value="DNA-INVERTASE FROM LAMBDOID PROPHAGE"/>
    <property type="match status" value="1"/>
</dbReference>
<evidence type="ECO:0000313" key="8">
    <source>
        <dbReference type="Proteomes" id="UP000019760"/>
    </source>
</evidence>
<dbReference type="GO" id="GO:0015074">
    <property type="term" value="P:DNA integration"/>
    <property type="evidence" value="ECO:0007669"/>
    <property type="project" value="UniProtKB-KW"/>
</dbReference>
<dbReference type="InterPro" id="IPR050639">
    <property type="entry name" value="SSR_resolvase"/>
</dbReference>
<dbReference type="Gene3D" id="3.40.50.1390">
    <property type="entry name" value="Resolvase, N-terminal catalytic domain"/>
    <property type="match status" value="1"/>
</dbReference>
<dbReference type="CDD" id="cd03768">
    <property type="entry name" value="SR_ResInv"/>
    <property type="match status" value="1"/>
</dbReference>
<evidence type="ECO:0000259" key="6">
    <source>
        <dbReference type="PROSITE" id="PS51736"/>
    </source>
</evidence>
<dbReference type="SUPFAM" id="SSF53041">
    <property type="entry name" value="Resolvase-like"/>
    <property type="match status" value="1"/>
</dbReference>
<evidence type="ECO:0000256" key="3">
    <source>
        <dbReference type="ARBA" id="ARBA00023172"/>
    </source>
</evidence>
<gene>
    <name evidence="7" type="ORF">Amme_067_005</name>
</gene>
<dbReference type="PROSITE" id="PS00397">
    <property type="entry name" value="RECOMBINASES_1"/>
    <property type="match status" value="1"/>
</dbReference>
<dbReference type="Proteomes" id="UP000019760">
    <property type="component" value="Unassembled WGS sequence"/>
</dbReference>
<feature type="active site" description="O-(5'-phospho-DNA)-serine intermediate" evidence="4 5">
    <location>
        <position position="14"/>
    </location>
</feature>
<organism evidence="7 8">
    <name type="scientific">Acidomonas methanolica NBRC 104435</name>
    <dbReference type="NCBI Taxonomy" id="1231351"/>
    <lineage>
        <taxon>Bacteria</taxon>
        <taxon>Pseudomonadati</taxon>
        <taxon>Pseudomonadota</taxon>
        <taxon>Alphaproteobacteria</taxon>
        <taxon>Acetobacterales</taxon>
        <taxon>Acetobacteraceae</taxon>
        <taxon>Acidomonas</taxon>
    </lineage>
</organism>
<feature type="domain" description="Resolvase/invertase-type recombinase catalytic" evidence="6">
    <location>
        <begin position="6"/>
        <end position="140"/>
    </location>
</feature>
<dbReference type="PROSITE" id="PS51736">
    <property type="entry name" value="RECOMBINASES_3"/>
    <property type="match status" value="1"/>
</dbReference>
<dbReference type="InterPro" id="IPR036162">
    <property type="entry name" value="Resolvase-like_N_sf"/>
</dbReference>
<dbReference type="AlphaFoldDB" id="A0A023D746"/>
<reference evidence="8" key="1">
    <citation type="journal article" date="2014" name="FEMS Microbiol. Lett.">
        <title>Draft Genomic DNA Sequence of the Facultatively Methylotrophic Bacterium Acidomonas methanolica type strain MB58.</title>
        <authorList>
            <person name="Higashiura N."/>
            <person name="Hadano H."/>
            <person name="Hirakawa H."/>
            <person name="Matsutani M."/>
            <person name="Takabe S."/>
            <person name="Matsushita K."/>
            <person name="Azuma Y."/>
        </authorList>
    </citation>
    <scope>NUCLEOTIDE SEQUENCE [LARGE SCALE GENOMIC DNA]</scope>
    <source>
        <strain evidence="8">MB58</strain>
    </source>
</reference>
<dbReference type="InterPro" id="IPR006118">
    <property type="entry name" value="Recombinase_CS"/>
</dbReference>
<dbReference type="GO" id="GO:0000150">
    <property type="term" value="F:DNA strand exchange activity"/>
    <property type="evidence" value="ECO:0007669"/>
    <property type="project" value="InterPro"/>
</dbReference>
<proteinExistence type="predicted"/>
<dbReference type="SMART" id="SM00857">
    <property type="entry name" value="Resolvase"/>
    <property type="match status" value="1"/>
</dbReference>
<evidence type="ECO:0000313" key="7">
    <source>
        <dbReference type="EMBL" id="GAJ29550.1"/>
    </source>
</evidence>
<evidence type="ECO:0000256" key="1">
    <source>
        <dbReference type="ARBA" id="ARBA00022908"/>
    </source>
</evidence>
<dbReference type="GO" id="GO:0003677">
    <property type="term" value="F:DNA binding"/>
    <property type="evidence" value="ECO:0007669"/>
    <property type="project" value="UniProtKB-KW"/>
</dbReference>
<evidence type="ECO:0000256" key="4">
    <source>
        <dbReference type="PIRSR" id="PIRSR606118-50"/>
    </source>
</evidence>
<accession>A0A023D746</accession>
<keyword evidence="8" id="KW-1185">Reference proteome</keyword>
<evidence type="ECO:0000256" key="5">
    <source>
        <dbReference type="PROSITE-ProRule" id="PRU10137"/>
    </source>
</evidence>
<dbReference type="EMBL" id="BAND01000067">
    <property type="protein sequence ID" value="GAJ29550.1"/>
    <property type="molecule type" value="Genomic_DNA"/>
</dbReference>
<comment type="caution">
    <text evidence="7">The sequence shown here is derived from an EMBL/GenBank/DDBJ whole genome shotgun (WGS) entry which is preliminary data.</text>
</comment>
<dbReference type="PANTHER" id="PTHR30461:SF2">
    <property type="entry name" value="SERINE RECOMBINASE PINE-RELATED"/>
    <property type="match status" value="1"/>
</dbReference>
<keyword evidence="2" id="KW-0238">DNA-binding</keyword>
<reference evidence="7 8" key="2">
    <citation type="journal article" date="2014" name="FEMS Microbiol. Lett.">
        <title>Draft genomic DNA sequence of the facultatively methylotrophic bacterium Acidomonas methanolica type strain MB58.</title>
        <authorList>
            <person name="Higashiura N."/>
            <person name="Hadano H."/>
            <person name="Hirakawa H."/>
            <person name="Matsutani M."/>
            <person name="Takabe S."/>
            <person name="Matsushita K."/>
            <person name="Azuma Y."/>
        </authorList>
    </citation>
    <scope>NUCLEOTIDE SEQUENCE [LARGE SCALE GENOMIC DNA]</scope>
    <source>
        <strain evidence="7 8">MB58</strain>
    </source>
</reference>
<name>A0A023D746_ACIMT</name>
<sequence length="211" mass="23117">MQDMGRKIGYARVSTVGQTLDSQIEQLHASGCHVVFREKISGAVAARAQLDSLIAQLEEGDVVIVTRIDRLARSTFDLFAIVQRIDARKAQFFSLSEPWADTSSSAGRLMLAVLGGVADVERDLIRIRTAEGRQRSIALGKRMGRPPLLSGKERDDMKRRRLAGASVEMLATEFHVSRSVVSRVCNGGDSNRSRRRPDAVRAVRPLGMSGG</sequence>
<keyword evidence="1" id="KW-0229">DNA integration</keyword>
<dbReference type="InterPro" id="IPR006119">
    <property type="entry name" value="Resolv_N"/>
</dbReference>
<evidence type="ECO:0000256" key="2">
    <source>
        <dbReference type="ARBA" id="ARBA00023125"/>
    </source>
</evidence>